<reference evidence="1" key="1">
    <citation type="journal article" date="2020" name="Nature">
        <title>Giant virus diversity and host interactions through global metagenomics.</title>
        <authorList>
            <person name="Schulz F."/>
            <person name="Roux S."/>
            <person name="Paez-Espino D."/>
            <person name="Jungbluth S."/>
            <person name="Walsh D.A."/>
            <person name="Denef V.J."/>
            <person name="McMahon K.D."/>
            <person name="Konstantinidis K.T."/>
            <person name="Eloe-Fadrosh E.A."/>
            <person name="Kyrpides N.C."/>
            <person name="Woyke T."/>
        </authorList>
    </citation>
    <scope>NUCLEOTIDE SEQUENCE</scope>
    <source>
        <strain evidence="1">GVMAG-M-3300023184-18</strain>
    </source>
</reference>
<protein>
    <recommendedName>
        <fullName evidence="2">Protein kinase domain-containing protein</fullName>
    </recommendedName>
</protein>
<dbReference type="SUPFAM" id="SSF56112">
    <property type="entry name" value="Protein kinase-like (PK-like)"/>
    <property type="match status" value="1"/>
</dbReference>
<accession>A0A6C0I2R8</accession>
<proteinExistence type="predicted"/>
<sequence>MSITKKRKMYMTGGIPIYPGGFSCVFKPQLKCKSKNKIRKNKTRRNKYSDSVDGISKLLFKHHAKMEMDNIHLFYNALKSIPKSHKYFLFTKSKLCLPAKISKRDLKGFDNMCTSFTNREINESNINSNIDNLRLINMPNAGVSVNEWLLNTRLTSARIILFNKLMSELIVNAIVPMNKMGVIHNDVKEDNILISGSKTNPRPTIIDWGISGISTTRDPIPEIIMNRYISVSNPFSSIIFTSDFIMSYSEFLQTHNNPSSPLFRQELASFALSQYLKFKDIGHYSYVERFFIAAYTFQKRNVINEADSRQIIEDTYHKYASTYISDVLFHFTEFDLDLGTGKFQYAKYFTQVYIFNCDIWGTMCCYNVFFSIVKEPATIQHINPVKYLNFLTRLLSIFTNEIMANGHEKINVNKLVTSLKGNYVPL</sequence>
<dbReference type="Gene3D" id="1.10.510.10">
    <property type="entry name" value="Transferase(Phosphotransferase) domain 1"/>
    <property type="match status" value="1"/>
</dbReference>
<evidence type="ECO:0000313" key="1">
    <source>
        <dbReference type="EMBL" id="QHT86677.1"/>
    </source>
</evidence>
<dbReference type="EMBL" id="MN740075">
    <property type="protein sequence ID" value="QHT86677.1"/>
    <property type="molecule type" value="Genomic_DNA"/>
</dbReference>
<dbReference type="PROSITE" id="PS51257">
    <property type="entry name" value="PROKAR_LIPOPROTEIN"/>
    <property type="match status" value="1"/>
</dbReference>
<organism evidence="1">
    <name type="scientific">viral metagenome</name>
    <dbReference type="NCBI Taxonomy" id="1070528"/>
    <lineage>
        <taxon>unclassified sequences</taxon>
        <taxon>metagenomes</taxon>
        <taxon>organismal metagenomes</taxon>
    </lineage>
</organism>
<dbReference type="InterPro" id="IPR011009">
    <property type="entry name" value="Kinase-like_dom_sf"/>
</dbReference>
<dbReference type="AlphaFoldDB" id="A0A6C0I2R8"/>
<evidence type="ECO:0008006" key="2">
    <source>
        <dbReference type="Google" id="ProtNLM"/>
    </source>
</evidence>
<name>A0A6C0I2R8_9ZZZZ</name>